<evidence type="ECO:0000313" key="3">
    <source>
        <dbReference type="Proteomes" id="UP000520767"/>
    </source>
</evidence>
<reference evidence="2 3" key="1">
    <citation type="submission" date="2020-08" db="EMBL/GenBank/DDBJ databases">
        <title>Genomic Encyclopedia of Type Strains, Phase III (KMG-III): the genomes of soil and plant-associated and newly described type strains.</title>
        <authorList>
            <person name="Whitman W."/>
        </authorList>
    </citation>
    <scope>NUCLEOTIDE SEQUENCE [LARGE SCALE GENOMIC DNA]</scope>
    <source>
        <strain evidence="2 3">CECT 8960</strain>
    </source>
</reference>
<dbReference type="Proteomes" id="UP000520767">
    <property type="component" value="Unassembled WGS sequence"/>
</dbReference>
<dbReference type="AlphaFoldDB" id="A0A7W7QC47"/>
<sequence length="196" mass="20912">MLIRAIAVVSCLLLAGACTGETEAESPTGETVLAGLTPERLCELLPVDTIEQTLDVVVTDTKSRQSGRPPILSKTCRYEVEFALADVELLPPAIIVDVKQTRDKGVDEILDHEFTDLMAENAKTAPYERVDGLGEAAGYGDNPTLGSELPESQLIVVFTAGGERFAFDVSVSPHTPVEKLTPLATDLLAALEAEFG</sequence>
<proteinExistence type="predicted"/>
<keyword evidence="3" id="KW-1185">Reference proteome</keyword>
<evidence type="ECO:0008006" key="4">
    <source>
        <dbReference type="Google" id="ProtNLM"/>
    </source>
</evidence>
<accession>A0A7W7QC47</accession>
<organism evidence="2 3">
    <name type="scientific">Actinophytocola algeriensis</name>
    <dbReference type="NCBI Taxonomy" id="1768010"/>
    <lineage>
        <taxon>Bacteria</taxon>
        <taxon>Bacillati</taxon>
        <taxon>Actinomycetota</taxon>
        <taxon>Actinomycetes</taxon>
        <taxon>Pseudonocardiales</taxon>
        <taxon>Pseudonocardiaceae</taxon>
    </lineage>
</organism>
<evidence type="ECO:0000313" key="2">
    <source>
        <dbReference type="EMBL" id="MBB4910703.1"/>
    </source>
</evidence>
<feature type="signal peptide" evidence="1">
    <location>
        <begin position="1"/>
        <end position="20"/>
    </location>
</feature>
<protein>
    <recommendedName>
        <fullName evidence="4">DUF3558 domain-containing protein</fullName>
    </recommendedName>
</protein>
<keyword evidence="1" id="KW-0732">Signal</keyword>
<name>A0A7W7QC47_9PSEU</name>
<comment type="caution">
    <text evidence="2">The sequence shown here is derived from an EMBL/GenBank/DDBJ whole genome shotgun (WGS) entry which is preliminary data.</text>
</comment>
<dbReference type="EMBL" id="JACHJQ010000008">
    <property type="protein sequence ID" value="MBB4910703.1"/>
    <property type="molecule type" value="Genomic_DNA"/>
</dbReference>
<gene>
    <name evidence="2" type="ORF">FHR82_006962</name>
</gene>
<dbReference type="RefSeq" id="WP_184814754.1">
    <property type="nucleotide sequence ID" value="NZ_JACHJQ010000008.1"/>
</dbReference>
<evidence type="ECO:0000256" key="1">
    <source>
        <dbReference type="SAM" id="SignalP"/>
    </source>
</evidence>
<dbReference type="PROSITE" id="PS51257">
    <property type="entry name" value="PROKAR_LIPOPROTEIN"/>
    <property type="match status" value="1"/>
</dbReference>
<feature type="chain" id="PRO_5038569386" description="DUF3558 domain-containing protein" evidence="1">
    <location>
        <begin position="21"/>
        <end position="196"/>
    </location>
</feature>